<protein>
    <recommendedName>
        <fullName evidence="1">N-acetyltransferase domain-containing protein</fullName>
    </recommendedName>
</protein>
<evidence type="ECO:0000313" key="3">
    <source>
        <dbReference type="Proteomes" id="UP000236569"/>
    </source>
</evidence>
<dbReference type="InterPro" id="IPR000182">
    <property type="entry name" value="GNAT_dom"/>
</dbReference>
<proteinExistence type="predicted"/>
<dbReference type="GO" id="GO:0016747">
    <property type="term" value="F:acyltransferase activity, transferring groups other than amino-acyl groups"/>
    <property type="evidence" value="ECO:0007669"/>
    <property type="project" value="InterPro"/>
</dbReference>
<evidence type="ECO:0000259" key="1">
    <source>
        <dbReference type="PROSITE" id="PS51186"/>
    </source>
</evidence>
<dbReference type="PROSITE" id="PS51186">
    <property type="entry name" value="GNAT"/>
    <property type="match status" value="1"/>
</dbReference>
<sequence>MPPGFLTFPARPVISLWSSPLDTYTLEHPELGTLADFFALHPDPADVAKRLPVLRGNVEAGKVRLENVLILRSGRGVEGTALIPAAPRVPVFPRFRPDVSADALTVLARAIRERAESERVLLLQDDQAPLNREAVEAAGWRYGSTEVMYETDLRARSYAPIPEAVEGGEELWQHPDIAALLTTLGRPDEEGREDWTLVALRGEADELPFVALGAYGPSRPGYGGADMIGVHPAMRGRGQGTRLHAHLLSRLTRDFATHGGLTSAGNHAMRRIFEKNGSRPTVTQMYFRQP</sequence>
<comment type="caution">
    <text evidence="2">The sequence shown here is derived from an EMBL/GenBank/DDBJ whole genome shotgun (WGS) entry which is preliminary data.</text>
</comment>
<dbReference type="Proteomes" id="UP000236569">
    <property type="component" value="Unassembled WGS sequence"/>
</dbReference>
<dbReference type="InterPro" id="IPR016181">
    <property type="entry name" value="Acyl_CoA_acyltransferase"/>
</dbReference>
<reference evidence="3" key="1">
    <citation type="submission" date="2018-01" db="EMBL/GenBank/DDBJ databases">
        <title>Draft Genome Sequence of the Radioresistant Bacterium Deinococcus aerius TR0125, Isolated from the Higher Atmosphere above Japan.</title>
        <authorList>
            <person name="Satoh K."/>
            <person name="Arai H."/>
            <person name="Sanzen T."/>
            <person name="Kawaguchi Y."/>
            <person name="Hayashi H."/>
            <person name="Yokobori S."/>
            <person name="Yamagishi A."/>
            <person name="Oono Y."/>
            <person name="Narumi I."/>
        </authorList>
    </citation>
    <scope>NUCLEOTIDE SEQUENCE [LARGE SCALE GENOMIC DNA]</scope>
    <source>
        <strain evidence="3">TR0125</strain>
    </source>
</reference>
<feature type="domain" description="N-acetyltransferase" evidence="1">
    <location>
        <begin position="151"/>
        <end position="290"/>
    </location>
</feature>
<accession>A0A2I9CUV1</accession>
<dbReference type="EMBL" id="BFAG01000005">
    <property type="protein sequence ID" value="GBF05659.1"/>
    <property type="molecule type" value="Genomic_DNA"/>
</dbReference>
<organism evidence="2 3">
    <name type="scientific">Deinococcus aerius</name>
    <dbReference type="NCBI Taxonomy" id="200253"/>
    <lineage>
        <taxon>Bacteria</taxon>
        <taxon>Thermotogati</taxon>
        <taxon>Deinococcota</taxon>
        <taxon>Deinococci</taxon>
        <taxon>Deinococcales</taxon>
        <taxon>Deinococcaceae</taxon>
        <taxon>Deinococcus</taxon>
    </lineage>
</organism>
<gene>
    <name evidence="2" type="ORF">DAERI_050168</name>
</gene>
<evidence type="ECO:0000313" key="2">
    <source>
        <dbReference type="EMBL" id="GBF05659.1"/>
    </source>
</evidence>
<dbReference type="AlphaFoldDB" id="A0A2I9CUV1"/>
<dbReference type="SUPFAM" id="SSF55729">
    <property type="entry name" value="Acyl-CoA N-acyltransferases (Nat)"/>
    <property type="match status" value="1"/>
</dbReference>
<dbReference type="Gene3D" id="3.40.630.30">
    <property type="match status" value="1"/>
</dbReference>
<dbReference type="Pfam" id="PF00583">
    <property type="entry name" value="Acetyltransf_1"/>
    <property type="match status" value="1"/>
</dbReference>
<name>A0A2I9CUV1_9DEIO</name>
<keyword evidence="3" id="KW-1185">Reference proteome</keyword>